<dbReference type="Gene3D" id="3.55.50.30">
    <property type="match status" value="1"/>
</dbReference>
<keyword evidence="1" id="KW-0812">Transmembrane</keyword>
<comment type="caution">
    <text evidence="4">The sequence shown here is derived from an EMBL/GenBank/DDBJ whole genome shotgun (WGS) entry which is preliminary data.</text>
</comment>
<dbReference type="EMBL" id="BJXC01000019">
    <property type="protein sequence ID" value="GEM52730.1"/>
    <property type="molecule type" value="Genomic_DNA"/>
</dbReference>
<feature type="domain" description="FecR protein" evidence="2">
    <location>
        <begin position="171"/>
        <end position="267"/>
    </location>
</feature>
<evidence type="ECO:0000313" key="5">
    <source>
        <dbReference type="Proteomes" id="UP000321245"/>
    </source>
</evidence>
<protein>
    <submittedName>
        <fullName evidence="4">Iron dicitrate transporter FecR</fullName>
    </submittedName>
</protein>
<gene>
    <name evidence="4" type="ORF">EB1_25200</name>
</gene>
<dbReference type="InterPro" id="IPR032508">
    <property type="entry name" value="FecR_C"/>
</dbReference>
<dbReference type="PANTHER" id="PTHR30273:SF2">
    <property type="entry name" value="PROTEIN FECR"/>
    <property type="match status" value="1"/>
</dbReference>
<dbReference type="RefSeq" id="WP_019976920.1">
    <property type="nucleotide sequence ID" value="NZ_BJXC01000019.1"/>
</dbReference>
<dbReference type="Gene3D" id="2.60.120.1440">
    <property type="match status" value="1"/>
</dbReference>
<evidence type="ECO:0000259" key="3">
    <source>
        <dbReference type="Pfam" id="PF16344"/>
    </source>
</evidence>
<reference evidence="4 5" key="1">
    <citation type="submission" date="2019-07" db="EMBL/GenBank/DDBJ databases">
        <title>Whole genome shotgun sequence of Empedobacter brevis NBRC 14943.</title>
        <authorList>
            <person name="Hosoyama A."/>
            <person name="Uohara A."/>
            <person name="Ohji S."/>
            <person name="Ichikawa N."/>
        </authorList>
    </citation>
    <scope>NUCLEOTIDE SEQUENCE [LARGE SCALE GENOMIC DNA]</scope>
    <source>
        <strain evidence="4 5">NBRC 14943</strain>
    </source>
</reference>
<proteinExistence type="predicted"/>
<keyword evidence="1" id="KW-1133">Transmembrane helix</keyword>
<feature type="domain" description="Protein FecR C-terminal" evidence="3">
    <location>
        <begin position="315"/>
        <end position="383"/>
    </location>
</feature>
<evidence type="ECO:0000259" key="2">
    <source>
        <dbReference type="Pfam" id="PF04773"/>
    </source>
</evidence>
<evidence type="ECO:0000313" key="4">
    <source>
        <dbReference type="EMBL" id="GEM52730.1"/>
    </source>
</evidence>
<dbReference type="PIRSF" id="PIRSF018266">
    <property type="entry name" value="FecR"/>
    <property type="match status" value="1"/>
</dbReference>
<feature type="transmembrane region" description="Helical" evidence="1">
    <location>
        <begin position="84"/>
        <end position="107"/>
    </location>
</feature>
<evidence type="ECO:0000256" key="1">
    <source>
        <dbReference type="SAM" id="Phobius"/>
    </source>
</evidence>
<accession>A0A511NIT5</accession>
<dbReference type="GO" id="GO:0016989">
    <property type="term" value="F:sigma factor antagonist activity"/>
    <property type="evidence" value="ECO:0007669"/>
    <property type="project" value="TreeGrafter"/>
</dbReference>
<dbReference type="STRING" id="1218108.GCA_000382425_03454"/>
<keyword evidence="1" id="KW-0472">Membrane</keyword>
<dbReference type="AlphaFoldDB" id="A0A511NIT5"/>
<sequence>MERQNYIRELFKKFAEDKCTDDEKRILIAYLKESNDDPDSILPDMEELEPALEEASFSDKTRDRILSSIHSKAGISRKKNHRRIYWAAAVLIFILLSTGIALQYFYFSNSSESHFELNGNDITLTNERGEVQILDPTQVKIIQSESGTFEQNRTTLDFSGNTQSEKLVFNTLRVPYGKTFSLILSDGTKIELNAGTSVTFPVNFIDSEPNRDITLIGEAYFDVKKNSKHPFIVHSGKMDVKVLGTSFNVSNYPESKISEVVLVKGGVSLTQNKETASAPTLILSPGEKGSFNQSSGQVKKETVVTGIYTAWRNGELVFRNTSFENILVMLERKYNVEIVNQNKELAHEMFNASFKEESVENILDYFKMTNGITYTRKENKIIIH</sequence>
<dbReference type="InterPro" id="IPR006860">
    <property type="entry name" value="FecR"/>
</dbReference>
<dbReference type="Proteomes" id="UP000321245">
    <property type="component" value="Unassembled WGS sequence"/>
</dbReference>
<name>A0A511NIT5_9FLAO</name>
<dbReference type="Pfam" id="PF04773">
    <property type="entry name" value="FecR"/>
    <property type="match status" value="1"/>
</dbReference>
<dbReference type="Pfam" id="PF16344">
    <property type="entry name" value="FecR_C"/>
    <property type="match status" value="1"/>
</dbReference>
<keyword evidence="5" id="KW-1185">Reference proteome</keyword>
<dbReference type="PANTHER" id="PTHR30273">
    <property type="entry name" value="PERIPLASMIC SIGNAL SENSOR AND SIGMA FACTOR ACTIVATOR FECR-RELATED"/>
    <property type="match status" value="1"/>
</dbReference>
<dbReference type="GeneID" id="84651737"/>
<dbReference type="OrthoDB" id="704021at2"/>
<dbReference type="InterPro" id="IPR012373">
    <property type="entry name" value="Ferrdict_sens_TM"/>
</dbReference>
<organism evidence="4 5">
    <name type="scientific">Empedobacter brevis NBRC 14943 = ATCC 43319</name>
    <dbReference type="NCBI Taxonomy" id="1218108"/>
    <lineage>
        <taxon>Bacteria</taxon>
        <taxon>Pseudomonadati</taxon>
        <taxon>Bacteroidota</taxon>
        <taxon>Flavobacteriia</taxon>
        <taxon>Flavobacteriales</taxon>
        <taxon>Weeksellaceae</taxon>
        <taxon>Empedobacter</taxon>
    </lineage>
</organism>